<evidence type="ECO:0000259" key="2">
    <source>
        <dbReference type="Pfam" id="PF14378"/>
    </source>
</evidence>
<dbReference type="InterPro" id="IPR026841">
    <property type="entry name" value="Aur1/Ipt1"/>
</dbReference>
<accession>A0A1F7U3Q1</accession>
<keyword evidence="1" id="KW-0812">Transmembrane</keyword>
<gene>
    <name evidence="3" type="ORF">A3C96_01065</name>
</gene>
<feature type="transmembrane region" description="Helical" evidence="1">
    <location>
        <begin position="57"/>
        <end position="76"/>
    </location>
</feature>
<name>A0A1F7U3Q1_9BACT</name>
<evidence type="ECO:0000256" key="1">
    <source>
        <dbReference type="SAM" id="Phobius"/>
    </source>
</evidence>
<keyword evidence="1" id="KW-0472">Membrane</keyword>
<feature type="transmembrane region" description="Helical" evidence="1">
    <location>
        <begin position="158"/>
        <end position="176"/>
    </location>
</feature>
<proteinExistence type="predicted"/>
<reference evidence="3 4" key="1">
    <citation type="journal article" date="2016" name="Nat. Commun.">
        <title>Thousands of microbial genomes shed light on interconnected biogeochemical processes in an aquifer system.</title>
        <authorList>
            <person name="Anantharaman K."/>
            <person name="Brown C.T."/>
            <person name="Hug L.A."/>
            <person name="Sharon I."/>
            <person name="Castelle C.J."/>
            <person name="Probst A.J."/>
            <person name="Thomas B.C."/>
            <person name="Singh A."/>
            <person name="Wilkins M.J."/>
            <person name="Karaoz U."/>
            <person name="Brodie E.L."/>
            <person name="Williams K.H."/>
            <person name="Hubbard S.S."/>
            <person name="Banfield J.F."/>
        </authorList>
    </citation>
    <scope>NUCLEOTIDE SEQUENCE [LARGE SCALE GENOMIC DNA]</scope>
</reference>
<feature type="transmembrane region" description="Helical" evidence="1">
    <location>
        <begin position="181"/>
        <end position="198"/>
    </location>
</feature>
<evidence type="ECO:0000313" key="4">
    <source>
        <dbReference type="Proteomes" id="UP000177088"/>
    </source>
</evidence>
<feature type="domain" description="Inositolphosphotransferase Aur1/Ipt1" evidence="2">
    <location>
        <begin position="122"/>
        <end position="195"/>
    </location>
</feature>
<dbReference type="SUPFAM" id="SSF48317">
    <property type="entry name" value="Acid phosphatase/Vanadium-dependent haloperoxidase"/>
    <property type="match status" value="1"/>
</dbReference>
<dbReference type="EMBL" id="MGEA01000094">
    <property type="protein sequence ID" value="OGL72478.1"/>
    <property type="molecule type" value="Genomic_DNA"/>
</dbReference>
<dbReference type="InterPro" id="IPR036938">
    <property type="entry name" value="PAP2/HPO_sf"/>
</dbReference>
<dbReference type="Proteomes" id="UP000177088">
    <property type="component" value="Unassembled WGS sequence"/>
</dbReference>
<organism evidence="3 4">
    <name type="scientific">Candidatus Uhrbacteria bacterium RIFCSPHIGHO2_02_FULL_60_10</name>
    <dbReference type="NCBI Taxonomy" id="1802392"/>
    <lineage>
        <taxon>Bacteria</taxon>
        <taxon>Candidatus Uhriibacteriota</taxon>
    </lineage>
</organism>
<dbReference type="GO" id="GO:0016020">
    <property type="term" value="C:membrane"/>
    <property type="evidence" value="ECO:0007669"/>
    <property type="project" value="UniProtKB-SubCell"/>
</dbReference>
<comment type="caution">
    <text evidence="3">The sequence shown here is derived from an EMBL/GenBank/DDBJ whole genome shotgun (WGS) entry which is preliminary data.</text>
</comment>
<keyword evidence="1" id="KW-1133">Transmembrane helix</keyword>
<sequence>MLSINDWAQQLQSLPVRSLMVAVVLLSFGIYGRLNARSSGGHVLMTRFDRRIPVNHFFSVPYLLYFPYLLGTVVYGILMSPIFANIAASALAVQLSAAVIYKRHQTHVPRPEFVPNGFFSRLTAMIYRNDKPFCAFPSLHVAYSTLCAYWSLTLFPGFAWVFVVLSGLVIASTVFLKQHAIADVIAGVAIAALSLKFIG</sequence>
<evidence type="ECO:0000313" key="3">
    <source>
        <dbReference type="EMBL" id="OGL72478.1"/>
    </source>
</evidence>
<feature type="transmembrane region" description="Helical" evidence="1">
    <location>
        <begin position="82"/>
        <end position="101"/>
    </location>
</feature>
<feature type="transmembrane region" description="Helical" evidence="1">
    <location>
        <begin position="16"/>
        <end position="36"/>
    </location>
</feature>
<dbReference type="Pfam" id="PF14378">
    <property type="entry name" value="PAP2_3"/>
    <property type="match status" value="1"/>
</dbReference>
<dbReference type="AlphaFoldDB" id="A0A1F7U3Q1"/>
<protein>
    <recommendedName>
        <fullName evidence="2">Inositolphosphotransferase Aur1/Ipt1 domain-containing protein</fullName>
    </recommendedName>
</protein>